<reference evidence="4" key="1">
    <citation type="submission" date="2018-05" db="EMBL/GenBank/DDBJ databases">
        <authorList>
            <person name="Lanie J.A."/>
            <person name="Ng W.-L."/>
            <person name="Kazmierczak K.M."/>
            <person name="Andrzejewski T.M."/>
            <person name="Davidsen T.M."/>
            <person name="Wayne K.J."/>
            <person name="Tettelin H."/>
            <person name="Glass J.I."/>
            <person name="Rusch D."/>
            <person name="Podicherti R."/>
            <person name="Tsui H.-C.T."/>
            <person name="Winkler M.E."/>
        </authorList>
    </citation>
    <scope>NUCLEOTIDE SEQUENCE</scope>
</reference>
<feature type="non-terminal residue" evidence="4">
    <location>
        <position position="1"/>
    </location>
</feature>
<feature type="non-terminal residue" evidence="4">
    <location>
        <position position="276"/>
    </location>
</feature>
<dbReference type="AlphaFoldDB" id="A0A382WLQ4"/>
<evidence type="ECO:0000313" key="4">
    <source>
        <dbReference type="EMBL" id="SVD59245.1"/>
    </source>
</evidence>
<evidence type="ECO:0000256" key="1">
    <source>
        <dbReference type="ARBA" id="ARBA00004370"/>
    </source>
</evidence>
<dbReference type="InterPro" id="IPR034746">
    <property type="entry name" value="POTRA"/>
</dbReference>
<organism evidence="4">
    <name type="scientific">marine metagenome</name>
    <dbReference type="NCBI Taxonomy" id="408172"/>
    <lineage>
        <taxon>unclassified sequences</taxon>
        <taxon>metagenomes</taxon>
        <taxon>ecological metagenomes</taxon>
    </lineage>
</organism>
<dbReference type="InterPro" id="IPR010827">
    <property type="entry name" value="BamA/TamA_POTRA"/>
</dbReference>
<proteinExistence type="predicted"/>
<keyword evidence="2" id="KW-0472">Membrane</keyword>
<dbReference type="Gene3D" id="3.10.20.310">
    <property type="entry name" value="membrane protein fhac"/>
    <property type="match status" value="3"/>
</dbReference>
<gene>
    <name evidence="4" type="ORF">METZ01_LOCUS412099</name>
</gene>
<comment type="subcellular location">
    <subcellularLocation>
        <location evidence="1">Membrane</location>
    </subcellularLocation>
</comment>
<name>A0A382WLQ4_9ZZZZ</name>
<protein>
    <recommendedName>
        <fullName evidence="3">POTRA domain-containing protein</fullName>
    </recommendedName>
</protein>
<dbReference type="Pfam" id="PF07244">
    <property type="entry name" value="POTRA"/>
    <property type="match status" value="3"/>
</dbReference>
<evidence type="ECO:0000259" key="3">
    <source>
        <dbReference type="PROSITE" id="PS51779"/>
    </source>
</evidence>
<dbReference type="GO" id="GO:0019867">
    <property type="term" value="C:outer membrane"/>
    <property type="evidence" value="ECO:0007669"/>
    <property type="project" value="InterPro"/>
</dbReference>
<feature type="domain" description="POTRA" evidence="3">
    <location>
        <begin position="74"/>
        <end position="152"/>
    </location>
</feature>
<accession>A0A382WLQ4</accession>
<evidence type="ECO:0000256" key="2">
    <source>
        <dbReference type="ARBA" id="ARBA00023136"/>
    </source>
</evidence>
<dbReference type="PROSITE" id="PS51779">
    <property type="entry name" value="POTRA"/>
    <property type="match status" value="1"/>
</dbReference>
<dbReference type="EMBL" id="UINC01160538">
    <property type="protein sequence ID" value="SVD59245.1"/>
    <property type="molecule type" value="Genomic_DNA"/>
</dbReference>
<sequence length="276" mass="31624">SIEIRFEGPTEVNPSYVLKNLSIEKGMNYAPNLIDKSIENLMSIGQFENIRVFRDQDHPDPNSVALIFIVTPKLRITSIDFIGNDKMSRRKLRKKIESVEGLPLSEQTVKSDEQALRDYYLKKGYWSIQIGSDILRDDTTGGANIAFRIDEGDKRHLTEIEFVGNKTIKGRSLRKIMKTKKWRFYSFFTGSGRYKPSELEEDLTRLRRHYHNEGLLDVQMDQGGVQLIPDGRSGLRILIKLTEGKRYKVGRVAVKGSVLFDEEVLLSTLRLKEGAV</sequence>